<reference evidence="3" key="1">
    <citation type="journal article" date="2019" name="Sci. Rep.">
        <title>Draft genome of Tanacetum cinerariifolium, the natural source of mosquito coil.</title>
        <authorList>
            <person name="Yamashiro T."/>
            <person name="Shiraishi A."/>
            <person name="Satake H."/>
            <person name="Nakayama K."/>
        </authorList>
    </citation>
    <scope>NUCLEOTIDE SEQUENCE</scope>
</reference>
<dbReference type="Pfam" id="PF17919">
    <property type="entry name" value="RT_RNaseH_2"/>
    <property type="match status" value="1"/>
</dbReference>
<evidence type="ECO:0000313" key="3">
    <source>
        <dbReference type="EMBL" id="GEU84321.1"/>
    </source>
</evidence>
<sequence>MIHMPKGAKVFKDLLSHKEKLKKTASSVKLSKEYSAITQRSLPQKEGDPGSFTLTCLIGPLAVKNALADLGASINLMPHSIFRRLGISKLKPTKMSIQLADRSIKYPIGVCKNLLVEVSKFIFSVNLVVLEMDKNEMVPIILGWPFLATARVVIDVHEGKLSLKVKNETITFNIGSFMKSKHSRDDYLYCANNTAKLVQEQWVDIVNHDRKWTKEDEDEDSTKALAVSFYPRTEPVKPLEWKTLENQLKPSSVEPPRLELKELPEHLQFFGYFQIPITLEDQEKTTFTCLYGTFPYKRMLFGLCNVPATFQRCMTAIFHELIEDSMEVFMDDFSIFGSSLDQCLKNLEKMLKGCEETNLAPILIKPDWSLPFKIMCDTSDYAIGVVLGQRIDKHFKPIHYASKTMNEAQENYTTTEKELLVIVFAFNKFHAKPRLIQWILLLQEVDIKIRDNKGVENLAADHLSRLENPDLGKLTRAEIWDLFPKEQLMAISDKNNEPCGPSRGHHGIANRKKNFRSQVLLDTYLSRCAKLKSRWYGPFSVSKDMKNGAIELYDEEGSEFIVNKQRVKPYQNNLLDTNRDDDVTCEDQREAT</sequence>
<dbReference type="Gene3D" id="2.40.70.10">
    <property type="entry name" value="Acid Proteases"/>
    <property type="match status" value="1"/>
</dbReference>
<dbReference type="Gene3D" id="3.10.10.10">
    <property type="entry name" value="HIV Type 1 Reverse Transcriptase, subunit A, domain 1"/>
    <property type="match status" value="1"/>
</dbReference>
<evidence type="ECO:0000256" key="1">
    <source>
        <dbReference type="SAM" id="MobiDB-lite"/>
    </source>
</evidence>
<dbReference type="EMBL" id="BKCJ010008868">
    <property type="protein sequence ID" value="GEU84321.1"/>
    <property type="molecule type" value="Genomic_DNA"/>
</dbReference>
<dbReference type="PANTHER" id="PTHR33067:SF35">
    <property type="entry name" value="ASPARTIC PEPTIDASE DDI1-TYPE DOMAIN-CONTAINING PROTEIN"/>
    <property type="match status" value="1"/>
</dbReference>
<dbReference type="Gene3D" id="3.10.20.370">
    <property type="match status" value="1"/>
</dbReference>
<dbReference type="CDD" id="cd09274">
    <property type="entry name" value="RNase_HI_RT_Ty3"/>
    <property type="match status" value="1"/>
</dbReference>
<dbReference type="Pfam" id="PF13650">
    <property type="entry name" value="Asp_protease_2"/>
    <property type="match status" value="1"/>
</dbReference>
<dbReference type="InterPro" id="IPR043128">
    <property type="entry name" value="Rev_trsase/Diguanyl_cyclase"/>
</dbReference>
<protein>
    <recommendedName>
        <fullName evidence="2">Reverse transcriptase/retrotransposon-derived protein RNase H-like domain-containing protein</fullName>
    </recommendedName>
</protein>
<dbReference type="InterPro" id="IPR021109">
    <property type="entry name" value="Peptidase_aspartic_dom_sf"/>
</dbReference>
<dbReference type="InterPro" id="IPR041577">
    <property type="entry name" value="RT_RNaseH_2"/>
</dbReference>
<dbReference type="CDD" id="cd00303">
    <property type="entry name" value="retropepsin_like"/>
    <property type="match status" value="1"/>
</dbReference>
<dbReference type="CDD" id="cd01647">
    <property type="entry name" value="RT_LTR"/>
    <property type="match status" value="1"/>
</dbReference>
<name>A0A6L2NDJ5_TANCI</name>
<accession>A0A6L2NDJ5</accession>
<dbReference type="InterPro" id="IPR043502">
    <property type="entry name" value="DNA/RNA_pol_sf"/>
</dbReference>
<feature type="compositionally biased region" description="Basic and acidic residues" evidence="1">
    <location>
        <begin position="577"/>
        <end position="592"/>
    </location>
</feature>
<organism evidence="3">
    <name type="scientific">Tanacetum cinerariifolium</name>
    <name type="common">Dalmatian daisy</name>
    <name type="synonym">Chrysanthemum cinerariifolium</name>
    <dbReference type="NCBI Taxonomy" id="118510"/>
    <lineage>
        <taxon>Eukaryota</taxon>
        <taxon>Viridiplantae</taxon>
        <taxon>Streptophyta</taxon>
        <taxon>Embryophyta</taxon>
        <taxon>Tracheophyta</taxon>
        <taxon>Spermatophyta</taxon>
        <taxon>Magnoliopsida</taxon>
        <taxon>eudicotyledons</taxon>
        <taxon>Gunneridae</taxon>
        <taxon>Pentapetalae</taxon>
        <taxon>asterids</taxon>
        <taxon>campanulids</taxon>
        <taxon>Asterales</taxon>
        <taxon>Asteraceae</taxon>
        <taxon>Asteroideae</taxon>
        <taxon>Anthemideae</taxon>
        <taxon>Anthemidinae</taxon>
        <taxon>Tanacetum</taxon>
    </lineage>
</organism>
<dbReference type="Gene3D" id="3.30.70.270">
    <property type="match status" value="1"/>
</dbReference>
<gene>
    <name evidence="3" type="ORF">Tci_056299</name>
</gene>
<dbReference type="PANTHER" id="PTHR33067">
    <property type="entry name" value="RNA-DIRECTED DNA POLYMERASE-RELATED"/>
    <property type="match status" value="1"/>
</dbReference>
<evidence type="ECO:0000259" key="2">
    <source>
        <dbReference type="Pfam" id="PF17919"/>
    </source>
</evidence>
<comment type="caution">
    <text evidence="3">The sequence shown here is derived from an EMBL/GenBank/DDBJ whole genome shotgun (WGS) entry which is preliminary data.</text>
</comment>
<proteinExistence type="predicted"/>
<feature type="region of interest" description="Disordered" evidence="1">
    <location>
        <begin position="573"/>
        <end position="592"/>
    </location>
</feature>
<dbReference type="AlphaFoldDB" id="A0A6L2NDJ5"/>
<feature type="domain" description="Reverse transcriptase/retrotransposon-derived protein RNase H-like" evidence="2">
    <location>
        <begin position="359"/>
        <end position="430"/>
    </location>
</feature>
<dbReference type="SUPFAM" id="SSF56672">
    <property type="entry name" value="DNA/RNA polymerases"/>
    <property type="match status" value="1"/>
</dbReference>